<gene>
    <name evidence="8" type="ORF">CCAM_LOCUS31815</name>
</gene>
<dbReference type="PANTHER" id="PTHR11071">
    <property type="entry name" value="PEPTIDYL-PROLYL CIS-TRANS ISOMERASE"/>
    <property type="match status" value="1"/>
</dbReference>
<evidence type="ECO:0000256" key="4">
    <source>
        <dbReference type="ARBA" id="ARBA00023110"/>
    </source>
</evidence>
<evidence type="ECO:0000313" key="8">
    <source>
        <dbReference type="EMBL" id="VFQ90039.1"/>
    </source>
</evidence>
<feature type="compositionally biased region" description="Basic and acidic residues" evidence="6">
    <location>
        <begin position="351"/>
        <end position="398"/>
    </location>
</feature>
<dbReference type="GO" id="GO:0016018">
    <property type="term" value="F:cyclosporin A binding"/>
    <property type="evidence" value="ECO:0007669"/>
    <property type="project" value="TreeGrafter"/>
</dbReference>
<comment type="similarity">
    <text evidence="2">Belongs to the cyclophilin-type PPIase family.</text>
</comment>
<feature type="compositionally biased region" description="Basic residues" evidence="6">
    <location>
        <begin position="601"/>
        <end position="610"/>
    </location>
</feature>
<feature type="compositionally biased region" description="Basic residues" evidence="6">
    <location>
        <begin position="208"/>
        <end position="224"/>
    </location>
</feature>
<sequence length="664" mass="73603">MKKGNPLVFFNVSFDGGPPQRIVMELFSDIVPRTAENFRALCTGEKGVGVSTSKPLHYKGCIFHRIIKGFMAQGGDFSKGNGTGGESIYGGKFADENFKLDHSEAGLLSMANSGPNTNGSQFFIIFKRQPHLDGKHVVFGKVVKGMDVLGKMEQVGTSNGKSTEIVKIVDCGEILESKTHGKTGEEKAKTKKSVRQLSSDDGSDNPAKRKAKWSARDTKRRKRYSSSETDSSDTGSDSYSSGTDSYSKSSETYSSSSSSYGRHKKRRGLSKKGRKLHRKNGKSIKKKNIRRKRLKRSRNSSSESSSSSDTSSSTGSLSTSTTNSRSDDENANGRGSPAHKDFKKVHISGKAQRELQKDKQKEGNPSEHCEFPPKNDKVVNNGHGREQSSDRAVARDVCSDPSNKSRNASPIAEVKPILRQCKQSSSLTPNGSPKRQQVGGNTKISVQTRETGRSRSPDKQPLHNESLDGNPKRIRKGRGFTKEYSFARRYRTPSPQRQPYRPNYGGRNIQQRNPERYSSYRNYSHPSPPRRYRSPRGRSPSSYRRYRSRSVSHSPKNSDLVGKQQHNRRASSRSRSPVERRAPISDGLKSRLGPRVDDHHKRSSRVRSISRSRSNSSSPDTAPRNQTKSVRPASSHRSPRAASSPDGKRGLVSYDDFSPGNGTE</sequence>
<evidence type="ECO:0000256" key="3">
    <source>
        <dbReference type="ARBA" id="ARBA00013194"/>
    </source>
</evidence>
<feature type="compositionally biased region" description="Low complexity" evidence="6">
    <location>
        <begin position="299"/>
        <end position="324"/>
    </location>
</feature>
<dbReference type="CDD" id="cd01926">
    <property type="entry name" value="cyclophilin_ABH_like"/>
    <property type="match status" value="1"/>
</dbReference>
<dbReference type="FunFam" id="2.40.100.10:FF:000022">
    <property type="entry name" value="Peptidyl-prolyl cis-trans isomerase CYP95"/>
    <property type="match status" value="1"/>
</dbReference>
<dbReference type="PRINTS" id="PR00153">
    <property type="entry name" value="CSAPPISMRASE"/>
</dbReference>
<evidence type="ECO:0000259" key="7">
    <source>
        <dbReference type="PROSITE" id="PS50072"/>
    </source>
</evidence>
<feature type="compositionally biased region" description="Polar residues" evidence="6">
    <location>
        <begin position="421"/>
        <end position="449"/>
    </location>
</feature>
<dbReference type="Proteomes" id="UP000595140">
    <property type="component" value="Unassembled WGS sequence"/>
</dbReference>
<accession>A0A484MNI8</accession>
<keyword evidence="5" id="KW-0413">Isomerase</keyword>
<keyword evidence="9" id="KW-1185">Reference proteome</keyword>
<dbReference type="PROSITE" id="PS00170">
    <property type="entry name" value="CSA_PPIASE_1"/>
    <property type="match status" value="1"/>
</dbReference>
<dbReference type="AlphaFoldDB" id="A0A484MNI8"/>
<dbReference type="OrthoDB" id="1933488at2759"/>
<dbReference type="EC" id="5.2.1.8" evidence="3"/>
<dbReference type="PANTHER" id="PTHR11071:SF447">
    <property type="entry name" value="PEPTIDYL-PROLYL CIS-TRANS ISOMERASE CYP63"/>
    <property type="match status" value="1"/>
</dbReference>
<keyword evidence="4" id="KW-0697">Rotamase</keyword>
<feature type="compositionally biased region" description="Basic and acidic residues" evidence="6">
    <location>
        <begin position="450"/>
        <end position="466"/>
    </location>
</feature>
<evidence type="ECO:0000313" key="9">
    <source>
        <dbReference type="Proteomes" id="UP000595140"/>
    </source>
</evidence>
<protein>
    <recommendedName>
        <fullName evidence="3">peptidylprolyl isomerase</fullName>
        <ecNumber evidence="3">5.2.1.8</ecNumber>
    </recommendedName>
</protein>
<dbReference type="SUPFAM" id="SSF50891">
    <property type="entry name" value="Cyclophilin-like"/>
    <property type="match status" value="1"/>
</dbReference>
<dbReference type="GO" id="GO:0003755">
    <property type="term" value="F:peptidyl-prolyl cis-trans isomerase activity"/>
    <property type="evidence" value="ECO:0007669"/>
    <property type="project" value="UniProtKB-KW"/>
</dbReference>
<feature type="compositionally biased region" description="Low complexity" evidence="6">
    <location>
        <begin position="629"/>
        <end position="645"/>
    </location>
</feature>
<dbReference type="Pfam" id="PF00160">
    <property type="entry name" value="Pro_isomerase"/>
    <property type="match status" value="1"/>
</dbReference>
<feature type="region of interest" description="Disordered" evidence="6">
    <location>
        <begin position="180"/>
        <end position="664"/>
    </location>
</feature>
<reference evidence="8 9" key="1">
    <citation type="submission" date="2018-04" db="EMBL/GenBank/DDBJ databases">
        <authorList>
            <person name="Vogel A."/>
        </authorList>
    </citation>
    <scope>NUCLEOTIDE SEQUENCE [LARGE SCALE GENOMIC DNA]</scope>
</reference>
<feature type="compositionally biased region" description="Low complexity" evidence="6">
    <location>
        <begin position="516"/>
        <end position="525"/>
    </location>
</feature>
<dbReference type="InterPro" id="IPR020892">
    <property type="entry name" value="Cyclophilin-type_PPIase_CS"/>
</dbReference>
<feature type="domain" description="PPIase cyclophilin-type" evidence="7">
    <location>
        <begin position="9"/>
        <end position="173"/>
    </location>
</feature>
<feature type="compositionally biased region" description="Basic residues" evidence="6">
    <location>
        <begin position="261"/>
        <end position="298"/>
    </location>
</feature>
<feature type="compositionally biased region" description="Polar residues" evidence="6">
    <location>
        <begin position="619"/>
        <end position="628"/>
    </location>
</feature>
<feature type="compositionally biased region" description="Low complexity" evidence="6">
    <location>
        <begin position="226"/>
        <end position="260"/>
    </location>
</feature>
<dbReference type="Gene3D" id="2.40.100.10">
    <property type="entry name" value="Cyclophilin-like"/>
    <property type="match status" value="1"/>
</dbReference>
<name>A0A484MNI8_9ASTE</name>
<dbReference type="EMBL" id="OOIL02003935">
    <property type="protein sequence ID" value="VFQ90039.1"/>
    <property type="molecule type" value="Genomic_DNA"/>
</dbReference>
<dbReference type="InterPro" id="IPR002130">
    <property type="entry name" value="Cyclophilin-type_PPIase_dom"/>
</dbReference>
<organism evidence="8 9">
    <name type="scientific">Cuscuta campestris</name>
    <dbReference type="NCBI Taxonomy" id="132261"/>
    <lineage>
        <taxon>Eukaryota</taxon>
        <taxon>Viridiplantae</taxon>
        <taxon>Streptophyta</taxon>
        <taxon>Embryophyta</taxon>
        <taxon>Tracheophyta</taxon>
        <taxon>Spermatophyta</taxon>
        <taxon>Magnoliopsida</taxon>
        <taxon>eudicotyledons</taxon>
        <taxon>Gunneridae</taxon>
        <taxon>Pentapetalae</taxon>
        <taxon>asterids</taxon>
        <taxon>lamiids</taxon>
        <taxon>Solanales</taxon>
        <taxon>Convolvulaceae</taxon>
        <taxon>Cuscuteae</taxon>
        <taxon>Cuscuta</taxon>
        <taxon>Cuscuta subgen. Grammica</taxon>
        <taxon>Cuscuta sect. Cleistogrammica</taxon>
    </lineage>
</organism>
<dbReference type="GO" id="GO:0006457">
    <property type="term" value="P:protein folding"/>
    <property type="evidence" value="ECO:0007669"/>
    <property type="project" value="InterPro"/>
</dbReference>
<evidence type="ECO:0000256" key="1">
    <source>
        <dbReference type="ARBA" id="ARBA00000971"/>
    </source>
</evidence>
<proteinExistence type="inferred from homology"/>
<comment type="catalytic activity">
    <reaction evidence="1">
        <text>[protein]-peptidylproline (omega=180) = [protein]-peptidylproline (omega=0)</text>
        <dbReference type="Rhea" id="RHEA:16237"/>
        <dbReference type="Rhea" id="RHEA-COMP:10747"/>
        <dbReference type="Rhea" id="RHEA-COMP:10748"/>
        <dbReference type="ChEBI" id="CHEBI:83833"/>
        <dbReference type="ChEBI" id="CHEBI:83834"/>
        <dbReference type="EC" id="5.2.1.8"/>
    </reaction>
</comment>
<dbReference type="InterPro" id="IPR029000">
    <property type="entry name" value="Cyclophilin-like_dom_sf"/>
</dbReference>
<dbReference type="PROSITE" id="PS50072">
    <property type="entry name" value="CSA_PPIASE_2"/>
    <property type="match status" value="1"/>
</dbReference>
<dbReference type="GO" id="GO:0005737">
    <property type="term" value="C:cytoplasm"/>
    <property type="evidence" value="ECO:0007669"/>
    <property type="project" value="TreeGrafter"/>
</dbReference>
<evidence type="ECO:0000256" key="2">
    <source>
        <dbReference type="ARBA" id="ARBA00007365"/>
    </source>
</evidence>
<evidence type="ECO:0000256" key="5">
    <source>
        <dbReference type="ARBA" id="ARBA00023235"/>
    </source>
</evidence>
<evidence type="ECO:0000256" key="6">
    <source>
        <dbReference type="SAM" id="MobiDB-lite"/>
    </source>
</evidence>